<evidence type="ECO:0000313" key="2">
    <source>
        <dbReference type="Proteomes" id="UP000244128"/>
    </source>
</evidence>
<dbReference type="EMBL" id="QAOI01000063">
    <property type="protein sequence ID" value="PTQ64648.1"/>
    <property type="molecule type" value="Genomic_DNA"/>
</dbReference>
<name>A0A2T5GZ92_9PROT</name>
<reference evidence="1 2" key="1">
    <citation type="submission" date="2018-04" db="EMBL/GenBank/DDBJ databases">
        <title>Active sludge and wastewater microbial communities from Klosterneuburg, Austria.</title>
        <authorList>
            <person name="Wagner M."/>
        </authorList>
    </citation>
    <scope>NUCLEOTIDE SEQUENCE [LARGE SCALE GENOMIC DNA]</scope>
    <source>
        <strain evidence="1 2">Nm49</strain>
    </source>
</reference>
<dbReference type="AlphaFoldDB" id="A0A2T5GZ92"/>
<gene>
    <name evidence="1" type="ORF">C8R26_1634</name>
</gene>
<sequence length="148" mass="17056">MLEWEKKAPPDRHAGILDGVSARNTQITRIAYILRKIAAAQEERIYQFLSRHSRRNDGKSYVSKDSTWMIEPYPLSGGWFIEGCTSLPQKQEILRHLVKLNLSPTLVDCIEEFVAGKSIESRIPSEEETEEILRRSIEIEKLQDNTNT</sequence>
<comment type="caution">
    <text evidence="1">The sequence shown here is derived from an EMBL/GenBank/DDBJ whole genome shotgun (WGS) entry which is preliminary data.</text>
</comment>
<organism evidence="1 2">
    <name type="scientific">Nitrosomonas oligotropha</name>
    <dbReference type="NCBI Taxonomy" id="42354"/>
    <lineage>
        <taxon>Bacteria</taxon>
        <taxon>Pseudomonadati</taxon>
        <taxon>Pseudomonadota</taxon>
        <taxon>Betaproteobacteria</taxon>
        <taxon>Nitrosomonadales</taxon>
        <taxon>Nitrosomonadaceae</taxon>
        <taxon>Nitrosomonas</taxon>
    </lineage>
</organism>
<proteinExistence type="predicted"/>
<evidence type="ECO:0000313" key="1">
    <source>
        <dbReference type="EMBL" id="PTQ64648.1"/>
    </source>
</evidence>
<dbReference type="Proteomes" id="UP000244128">
    <property type="component" value="Unassembled WGS sequence"/>
</dbReference>
<protein>
    <submittedName>
        <fullName evidence="1">Uncharacterized protein</fullName>
    </submittedName>
</protein>
<accession>A0A2T5GZ92</accession>